<comment type="caution">
    <text evidence="3">The sequence shown here is derived from an EMBL/GenBank/DDBJ whole genome shotgun (WGS) entry which is preliminary data.</text>
</comment>
<keyword evidence="1" id="KW-0732">Signal</keyword>
<gene>
    <name evidence="3" type="ORF">BJX66DRAFT_346365</name>
</gene>
<sequence length="486" mass="53101">MLLSTICTLSLLAPLISAQPTTLRKTLTGHIDPSQVFTFVYAPFEVPPSTTSITVLQTYSHKNNGNALDLGLFDQRGLSLSASRGWSGGFRNNFTITPSWATPGYNPGAIEPGTWNVVLGPYTSVPEGIDWQLEIEMGFDPVHEYFALDPASVNLDPLCNGLCTEDEQRQGSWLRGDFHIHTIYSDGRYTPQEQIDIAVRQGLDFIFFSDHNTDSSNNVMGTFQALAPDLLIGRGIEVTTRAGHWQALGLDPDQLVEWRYKDTENYTAAAKDVHRRGGLVSINHPFAACSACNWVFDDWTANDAIEVWNAEWDSTDAAAVGKWQDLLVDGKYTTAIGGSDSHSPPALNGIPTTVVRSRGRSQAAVVEGVKAGGAYIVRGPGMEIEFRVRLPSLLGLRTVEIGDKVKASPVGAVAVVRAKGFEGRTKICFVTERGYVYNSTLRNDGDGNGEVKRFVPVSSRFLRVEVRNATGDGDEVLGLTNPVWFL</sequence>
<organism evidence="3 4">
    <name type="scientific">Aspergillus keveii</name>
    <dbReference type="NCBI Taxonomy" id="714993"/>
    <lineage>
        <taxon>Eukaryota</taxon>
        <taxon>Fungi</taxon>
        <taxon>Dikarya</taxon>
        <taxon>Ascomycota</taxon>
        <taxon>Pezizomycotina</taxon>
        <taxon>Eurotiomycetes</taxon>
        <taxon>Eurotiomycetidae</taxon>
        <taxon>Eurotiales</taxon>
        <taxon>Aspergillaceae</taxon>
        <taxon>Aspergillus</taxon>
        <taxon>Aspergillus subgen. Nidulantes</taxon>
    </lineage>
</organism>
<reference evidence="3 4" key="1">
    <citation type="submission" date="2024-07" db="EMBL/GenBank/DDBJ databases">
        <title>Section-level genome sequencing and comparative genomics of Aspergillus sections Usti and Cavernicolus.</title>
        <authorList>
            <consortium name="Lawrence Berkeley National Laboratory"/>
            <person name="Nybo J.L."/>
            <person name="Vesth T.C."/>
            <person name="Theobald S."/>
            <person name="Frisvad J.C."/>
            <person name="Larsen T.O."/>
            <person name="Kjaerboelling I."/>
            <person name="Rothschild-Mancinelli K."/>
            <person name="Lyhne E.K."/>
            <person name="Kogle M.E."/>
            <person name="Barry K."/>
            <person name="Clum A."/>
            <person name="Na H."/>
            <person name="Ledsgaard L."/>
            <person name="Lin J."/>
            <person name="Lipzen A."/>
            <person name="Kuo A."/>
            <person name="Riley R."/>
            <person name="Mondo S."/>
            <person name="Labutti K."/>
            <person name="Haridas S."/>
            <person name="Pangalinan J."/>
            <person name="Salamov A.A."/>
            <person name="Simmons B.A."/>
            <person name="Magnuson J.K."/>
            <person name="Chen J."/>
            <person name="Drula E."/>
            <person name="Henrissat B."/>
            <person name="Wiebenga A."/>
            <person name="Lubbers R.J."/>
            <person name="Gomes A.C."/>
            <person name="Makela M.R."/>
            <person name="Stajich J."/>
            <person name="Grigoriev I.V."/>
            <person name="Mortensen U.H."/>
            <person name="De Vries R.P."/>
            <person name="Baker S.E."/>
            <person name="Andersen M.R."/>
        </authorList>
    </citation>
    <scope>NUCLEOTIDE SEQUENCE [LARGE SCALE GENOMIC DNA]</scope>
    <source>
        <strain evidence="3 4">CBS 209.92</strain>
    </source>
</reference>
<dbReference type="PANTHER" id="PTHR42924:SF3">
    <property type="entry name" value="POLYMERASE_HISTIDINOL PHOSPHATASE N-TERMINAL DOMAIN-CONTAINING PROTEIN"/>
    <property type="match status" value="1"/>
</dbReference>
<dbReference type="InterPro" id="IPR003141">
    <property type="entry name" value="Pol/His_phosphatase_N"/>
</dbReference>
<accession>A0ABR4FV86</accession>
<dbReference type="SMART" id="SM00481">
    <property type="entry name" value="POLIIIAc"/>
    <property type="match status" value="1"/>
</dbReference>
<dbReference type="InterPro" id="IPR052018">
    <property type="entry name" value="PHP_domain"/>
</dbReference>
<dbReference type="Gene3D" id="3.20.20.140">
    <property type="entry name" value="Metal-dependent hydrolases"/>
    <property type="match status" value="1"/>
</dbReference>
<keyword evidence="4" id="KW-1185">Reference proteome</keyword>
<dbReference type="Proteomes" id="UP001610563">
    <property type="component" value="Unassembled WGS sequence"/>
</dbReference>
<dbReference type="PANTHER" id="PTHR42924">
    <property type="entry name" value="EXONUCLEASE"/>
    <property type="match status" value="1"/>
</dbReference>
<dbReference type="EMBL" id="JBFTWV010000103">
    <property type="protein sequence ID" value="KAL2787139.1"/>
    <property type="molecule type" value="Genomic_DNA"/>
</dbReference>
<dbReference type="InterPro" id="IPR016195">
    <property type="entry name" value="Pol/histidinol_Pase-like"/>
</dbReference>
<evidence type="ECO:0000313" key="3">
    <source>
        <dbReference type="EMBL" id="KAL2787139.1"/>
    </source>
</evidence>
<protein>
    <submittedName>
        <fullName evidence="3">Polymerase/histidinol phosphatase-like protein</fullName>
    </submittedName>
</protein>
<feature type="chain" id="PRO_5046028109" evidence="1">
    <location>
        <begin position="19"/>
        <end position="486"/>
    </location>
</feature>
<evidence type="ECO:0000313" key="4">
    <source>
        <dbReference type="Proteomes" id="UP001610563"/>
    </source>
</evidence>
<evidence type="ECO:0000256" key="1">
    <source>
        <dbReference type="SAM" id="SignalP"/>
    </source>
</evidence>
<evidence type="ECO:0000259" key="2">
    <source>
        <dbReference type="SMART" id="SM00481"/>
    </source>
</evidence>
<proteinExistence type="predicted"/>
<name>A0ABR4FV86_9EURO</name>
<dbReference type="SUPFAM" id="SSF89550">
    <property type="entry name" value="PHP domain-like"/>
    <property type="match status" value="1"/>
</dbReference>
<feature type="domain" description="Polymerase/histidinol phosphatase N-terminal" evidence="2">
    <location>
        <begin position="176"/>
        <end position="242"/>
    </location>
</feature>
<dbReference type="NCBIfam" id="NF038032">
    <property type="entry name" value="CehA_McbA_metalo"/>
    <property type="match status" value="1"/>
</dbReference>
<feature type="signal peptide" evidence="1">
    <location>
        <begin position="1"/>
        <end position="18"/>
    </location>
</feature>